<protein>
    <recommendedName>
        <fullName evidence="1">Phospholipase C/D domain-containing protein</fullName>
    </recommendedName>
</protein>
<dbReference type="GO" id="GO:0004621">
    <property type="term" value="F:glycosylphosphatidylinositol phospholipase D activity"/>
    <property type="evidence" value="ECO:0007669"/>
    <property type="project" value="TreeGrafter"/>
</dbReference>
<evidence type="ECO:0000259" key="1">
    <source>
        <dbReference type="Pfam" id="PF00882"/>
    </source>
</evidence>
<dbReference type="EMBL" id="CP059267">
    <property type="protein sequence ID" value="QLQ78568.1"/>
    <property type="molecule type" value="Genomic_DNA"/>
</dbReference>
<dbReference type="SUPFAM" id="SSF82171">
    <property type="entry name" value="DPP6 N-terminal domain-like"/>
    <property type="match status" value="1"/>
</dbReference>
<name>A0A7H9HL69_9SACH</name>
<evidence type="ECO:0000313" key="2">
    <source>
        <dbReference type="EMBL" id="QLQ78568.1"/>
    </source>
</evidence>
<proteinExistence type="predicted"/>
<dbReference type="OrthoDB" id="5317514at2759"/>
<dbReference type="AlphaFoldDB" id="A0A7H9HL69"/>
<sequence length="732" mass="82212">MLWNAIRIWILSLVIVYAVGAGVSTHLTYLARAIPDEFRGYEPWLKAGAFFPDTLYSCKPSDKLAQFAERAHWPRFLISALELWQDRYGSVSRKRNCEDSLKFQAFLIGVFSHQIVDSSWHSLVDGYSSHGLLRVMAETEFDGDVEEAHNYLDVMGDFIVMSNVFNGIADSSWRYYTDTNWSLPNEQDVMELLRRNGVDQNDISYKELNVCLMRGLSASVSELYVVLNRRVEILNVAYGISPVAREFLEDCWQGGEFDIVAMLHACLPVYQSLFKPHIDMELQEQRLQLCGNLPEVSRTLSEYNGNLDFQYDNGVLTVSSRVPRSNFGTSIAVGRFGEDKKLYAAISAPLEDSKGSVYLIALENGAKAKAVMKPFTSMRGLAVHTYRFNDKDFLVVSEPGSNRIHFYLARKRILTIHDRTVDAFQLQLSCVADINGDFVPDLILSGASYGRNETGCAILVSGSSLISYLNSDQPAEVEISALTAVRLNGGPFKKPYQHFGAALTSSYSPSPTGFLYVTCQNFGMVLVYPLSGLHSDSLPMYVVIEKEITLFKTYNYDDVKILPSIVHGMFGKALLSWNYVGNSFIAISQHLFNNVFIYREINDKVEFFLKLELQHDSSSYSSTIGFGSAIQYDDQHKLLYVSSPGSFDGKGAIWRVSMQEIINAVKIWKQDILYMNAVSHLYFVNPQTDPKGASNFGKTMQITPDSRIIIGVPQLNYGNLQSKQLTGAVIIK</sequence>
<dbReference type="Proteomes" id="UP000510647">
    <property type="component" value="Chromosome 1"/>
</dbReference>
<dbReference type="SUPFAM" id="SSF69318">
    <property type="entry name" value="Integrin alpha N-terminal domain"/>
    <property type="match status" value="1"/>
</dbReference>
<gene>
    <name evidence="2" type="ORF">HG537_0A08150</name>
</gene>
<dbReference type="PANTHER" id="PTHR23221">
    <property type="entry name" value="GLYCOSYLPHOSPHATIDYLINOSITOL PHOSPHOLIPASE D"/>
    <property type="match status" value="1"/>
</dbReference>
<feature type="domain" description="Phospholipase C/D" evidence="1">
    <location>
        <begin position="25"/>
        <end position="174"/>
    </location>
</feature>
<dbReference type="InterPro" id="IPR029002">
    <property type="entry name" value="PLPC/GPLD1"/>
</dbReference>
<evidence type="ECO:0000313" key="3">
    <source>
        <dbReference type="Proteomes" id="UP000510647"/>
    </source>
</evidence>
<dbReference type="Pfam" id="PF00882">
    <property type="entry name" value="Zn_dep_PLPC"/>
    <property type="match status" value="1"/>
</dbReference>
<dbReference type="PANTHER" id="PTHR23221:SF7">
    <property type="entry name" value="PHOSPHATIDYLINOSITOL-GLYCAN-SPECIFIC PHOSPHOLIPASE D"/>
    <property type="match status" value="1"/>
</dbReference>
<dbReference type="InterPro" id="IPR028994">
    <property type="entry name" value="Integrin_alpha_N"/>
</dbReference>
<organism evidence="2 3">
    <name type="scientific">Torulaspora globosa</name>
    <dbReference type="NCBI Taxonomy" id="48254"/>
    <lineage>
        <taxon>Eukaryota</taxon>
        <taxon>Fungi</taxon>
        <taxon>Dikarya</taxon>
        <taxon>Ascomycota</taxon>
        <taxon>Saccharomycotina</taxon>
        <taxon>Saccharomycetes</taxon>
        <taxon>Saccharomycetales</taxon>
        <taxon>Saccharomycetaceae</taxon>
        <taxon>Torulaspora</taxon>
    </lineage>
</organism>
<reference evidence="2 3" key="1">
    <citation type="submission" date="2020-06" db="EMBL/GenBank/DDBJ databases">
        <title>The yeast mating-type switching endonuclease HO is a domesticated member of an unorthodox homing genetic element family.</title>
        <authorList>
            <person name="Coughlan A.Y."/>
            <person name="Lombardi L."/>
            <person name="Braun-Galleani S."/>
            <person name="Martos A.R."/>
            <person name="Galeote V."/>
            <person name="Bigey F."/>
            <person name="Dequin S."/>
            <person name="Byrne K.P."/>
            <person name="Wolfe K.H."/>
        </authorList>
    </citation>
    <scope>NUCLEOTIDE SEQUENCE [LARGE SCALE GENOMIC DNA]</scope>
    <source>
        <strain evidence="2 3">CBS2947</strain>
    </source>
</reference>
<dbReference type="GO" id="GO:0031012">
    <property type="term" value="C:extracellular matrix"/>
    <property type="evidence" value="ECO:0007669"/>
    <property type="project" value="TreeGrafter"/>
</dbReference>
<keyword evidence="3" id="KW-1185">Reference proteome</keyword>
<accession>A0A7H9HL69</accession>
<dbReference type="Gene3D" id="2.130.10.130">
    <property type="entry name" value="Integrin alpha, N-terminal"/>
    <property type="match status" value="1"/>
</dbReference>